<evidence type="ECO:0000256" key="2">
    <source>
        <dbReference type="SAM" id="MobiDB-lite"/>
    </source>
</evidence>
<dbReference type="GO" id="GO:0003723">
    <property type="term" value="F:RNA binding"/>
    <property type="evidence" value="ECO:0007669"/>
    <property type="project" value="UniProtKB-UniRule"/>
</dbReference>
<gene>
    <name evidence="4" type="ORF">CGXH109_LOCUS5574</name>
</gene>
<sequence length="816" mass="87452">MPEPEAIPEFQATAADLSPLSPSPLHSAAPAVVPVLQDTADILDAMSTQTNAIAQGGLNEVAPGYKAVAEITNGTTSHDAAADANANDQDDDDDSLNAYGEEEETSADKVQEQQVEQDAEDEYLKYLDSQVEEGAEQDDVSKAPESMHNSAASDSLTTHQVVSPPVADPSSARPAVAQQSSPSATATSRDAHVEDDPAIEISQLLTEMTGQASDANDQSPAGSANASATAQNHEAQPASSLSSSAAAATLPPRPPMPTQASVIYSNQNPHPSSTAAPYVAAGAPGTTPVQMTAPPYSNHPDTNDRKSHYDQFLEVERSYMAEAKWDKFPDGSRIFIGSRSLSSGRPDGAIDFFSGNLSSERVSKRDVFEIFCKYGQLAQISLKSAYGFVQYHNLEDAQAAMNNLQGIEIKGRKIHLEYSKVQKSKGGNERNRSPDRGGRGGRQSGRQDRHEGGHNDRRRDDYRPGRNASPRRNGHARGDSYGRDSHGRDRYYDDRSRGRSRSPQSHGRNDNYRWREPSPPKAYERPGAELDLPRRYGNDVPDVQILLLQELANEFVAWVQHPFTEKGLKVAVMFFNPRFPREALISRLAAEGVHGVVDLDMQAHNYGRIPLRVFKQAPGGQAMFEDYDNIEPKIAAELVLRQKASAAPPYQPPPQQPYPGYGGQPYGGQPPAHAPAYPPQGQRLPPQAVPQAPAVNQADIASIMSGVDNTTLQQLLAHFGAQGGANGGPAAAQIQALLGGLQAAPAPAPQPASYGGQAYAVNGAANGHTNGHPPSAPAGGDQAAQVENIMAHTDGETEKERIVEFDEDMMGGALYV</sequence>
<feature type="compositionally biased region" description="Basic and acidic residues" evidence="2">
    <location>
        <begin position="445"/>
        <end position="464"/>
    </location>
</feature>
<feature type="compositionally biased region" description="Acidic residues" evidence="2">
    <location>
        <begin position="88"/>
        <end position="105"/>
    </location>
</feature>
<accession>A0A9W4RJ03</accession>
<keyword evidence="1" id="KW-0694">RNA-binding</keyword>
<evidence type="ECO:0000313" key="5">
    <source>
        <dbReference type="Proteomes" id="UP001152533"/>
    </source>
</evidence>
<dbReference type="AlphaFoldDB" id="A0A9W4RJ03"/>
<organism evidence="4 5">
    <name type="scientific">Colletotrichum noveboracense</name>
    <dbReference type="NCBI Taxonomy" id="2664923"/>
    <lineage>
        <taxon>Eukaryota</taxon>
        <taxon>Fungi</taxon>
        <taxon>Dikarya</taxon>
        <taxon>Ascomycota</taxon>
        <taxon>Pezizomycotina</taxon>
        <taxon>Sordariomycetes</taxon>
        <taxon>Hypocreomycetidae</taxon>
        <taxon>Glomerellales</taxon>
        <taxon>Glomerellaceae</taxon>
        <taxon>Colletotrichum</taxon>
        <taxon>Colletotrichum gloeosporioides species complex</taxon>
    </lineage>
</organism>
<feature type="compositionally biased region" description="Low complexity" evidence="2">
    <location>
        <begin position="235"/>
        <end position="250"/>
    </location>
</feature>
<comment type="caution">
    <text evidence="4">The sequence shown here is derived from an EMBL/GenBank/DDBJ whole genome shotgun (WGS) entry which is preliminary data.</text>
</comment>
<dbReference type="Proteomes" id="UP001152533">
    <property type="component" value="Unassembled WGS sequence"/>
</dbReference>
<feature type="compositionally biased region" description="Polar residues" evidence="2">
    <location>
        <begin position="261"/>
        <end position="275"/>
    </location>
</feature>
<dbReference type="InterPro" id="IPR000504">
    <property type="entry name" value="RRM_dom"/>
</dbReference>
<dbReference type="InterPro" id="IPR052600">
    <property type="entry name" value="Nuc_rcpt_coact/corep"/>
</dbReference>
<feature type="compositionally biased region" description="Basic and acidic residues" evidence="2">
    <location>
        <begin position="476"/>
        <end position="497"/>
    </location>
</feature>
<feature type="region of interest" description="Disordered" evidence="2">
    <location>
        <begin position="76"/>
        <end position="286"/>
    </location>
</feature>
<dbReference type="Gene3D" id="3.30.70.330">
    <property type="match status" value="1"/>
</dbReference>
<dbReference type="InterPro" id="IPR035979">
    <property type="entry name" value="RBD_domain_sf"/>
</dbReference>
<feature type="region of interest" description="Disordered" evidence="2">
    <location>
        <begin position="645"/>
        <end position="693"/>
    </location>
</feature>
<feature type="region of interest" description="Disordered" evidence="2">
    <location>
        <begin position="1"/>
        <end position="27"/>
    </location>
</feature>
<dbReference type="SMART" id="SM00360">
    <property type="entry name" value="RRM"/>
    <property type="match status" value="1"/>
</dbReference>
<feature type="compositionally biased region" description="Basic and acidic residues" evidence="2">
    <location>
        <begin position="419"/>
        <end position="438"/>
    </location>
</feature>
<feature type="domain" description="RRM" evidence="3">
    <location>
        <begin position="350"/>
        <end position="421"/>
    </location>
</feature>
<dbReference type="Pfam" id="PF00076">
    <property type="entry name" value="RRM_1"/>
    <property type="match status" value="1"/>
</dbReference>
<feature type="compositionally biased region" description="Low complexity" evidence="2">
    <location>
        <begin position="170"/>
        <end position="188"/>
    </location>
</feature>
<evidence type="ECO:0000259" key="3">
    <source>
        <dbReference type="PROSITE" id="PS50102"/>
    </source>
</evidence>
<dbReference type="PROSITE" id="PS50102">
    <property type="entry name" value="RRM"/>
    <property type="match status" value="1"/>
</dbReference>
<feature type="compositionally biased region" description="Basic and acidic residues" evidence="2">
    <location>
        <begin position="507"/>
        <end position="531"/>
    </location>
</feature>
<feature type="compositionally biased region" description="Low complexity" evidence="2">
    <location>
        <begin position="679"/>
        <end position="693"/>
    </location>
</feature>
<proteinExistence type="predicted"/>
<dbReference type="EMBL" id="CAMGZC010000020">
    <property type="protein sequence ID" value="CAI0641584.1"/>
    <property type="molecule type" value="Genomic_DNA"/>
</dbReference>
<evidence type="ECO:0000313" key="4">
    <source>
        <dbReference type="EMBL" id="CAI0641584.1"/>
    </source>
</evidence>
<protein>
    <recommendedName>
        <fullName evidence="3">RRM domain-containing protein</fullName>
    </recommendedName>
</protein>
<feature type="compositionally biased region" description="Low complexity" evidence="2">
    <location>
        <begin position="14"/>
        <end position="27"/>
    </location>
</feature>
<dbReference type="InterPro" id="IPR012677">
    <property type="entry name" value="Nucleotide-bd_a/b_plait_sf"/>
</dbReference>
<dbReference type="PANTHER" id="PTHR23295">
    <property type="entry name" value="NUCLEAR RECEPTOR COACTIVATOR 5-RELATED"/>
    <property type="match status" value="1"/>
</dbReference>
<dbReference type="PANTHER" id="PTHR23295:SF6">
    <property type="entry name" value="NEOSIN, ISOFORM A"/>
    <property type="match status" value="1"/>
</dbReference>
<feature type="compositionally biased region" description="Polar residues" evidence="2">
    <location>
        <begin position="147"/>
        <end position="161"/>
    </location>
</feature>
<feature type="compositionally biased region" description="Polar residues" evidence="2">
    <location>
        <begin position="203"/>
        <end position="234"/>
    </location>
</feature>
<evidence type="ECO:0000256" key="1">
    <source>
        <dbReference type="PROSITE-ProRule" id="PRU00176"/>
    </source>
</evidence>
<name>A0A9W4RJ03_9PEZI</name>
<feature type="region of interest" description="Disordered" evidence="2">
    <location>
        <begin position="419"/>
        <end position="531"/>
    </location>
</feature>
<dbReference type="SUPFAM" id="SSF54928">
    <property type="entry name" value="RNA-binding domain, RBD"/>
    <property type="match status" value="1"/>
</dbReference>
<reference evidence="4" key="1">
    <citation type="submission" date="2022-08" db="EMBL/GenBank/DDBJ databases">
        <authorList>
            <person name="Giroux E."/>
            <person name="Giroux E."/>
        </authorList>
    </citation>
    <scope>NUCLEOTIDE SEQUENCE</scope>
    <source>
        <strain evidence="4">H1091258</strain>
    </source>
</reference>
<keyword evidence="5" id="KW-1185">Reference proteome</keyword>